<dbReference type="Proteomes" id="UP000432715">
    <property type="component" value="Unassembled WGS sequence"/>
</dbReference>
<evidence type="ECO:0000313" key="3">
    <source>
        <dbReference type="EMBL" id="KAB3534850.1"/>
    </source>
</evidence>
<keyword evidence="2" id="KW-0812">Transmembrane</keyword>
<dbReference type="AlphaFoldDB" id="A0A6I0FBH9"/>
<evidence type="ECO:0000313" key="4">
    <source>
        <dbReference type="Proteomes" id="UP000432715"/>
    </source>
</evidence>
<protein>
    <submittedName>
        <fullName evidence="3">Endolytic transglycosylase MltG</fullName>
    </submittedName>
</protein>
<comment type="caution">
    <text evidence="3">The sequence shown here is derived from an EMBL/GenBank/DDBJ whole genome shotgun (WGS) entry which is preliminary data.</text>
</comment>
<keyword evidence="2" id="KW-0472">Membrane</keyword>
<reference evidence="3 4" key="1">
    <citation type="submission" date="2019-10" db="EMBL/GenBank/DDBJ databases">
        <title>Alkaliphilus serpentinus sp. nov. and Alkaliphilus pronyensis sp. nov., two novel anaerobic alkaliphilic species isolated from the serpentinized-hosted hydrothermal field of the Prony Bay (New Caledonia).</title>
        <authorList>
            <person name="Postec A."/>
        </authorList>
    </citation>
    <scope>NUCLEOTIDE SEQUENCE [LARGE SCALE GENOMIC DNA]</scope>
    <source>
        <strain evidence="3 4">LacV</strain>
    </source>
</reference>
<proteinExistence type="predicted"/>
<evidence type="ECO:0000256" key="2">
    <source>
        <dbReference type="SAM" id="Phobius"/>
    </source>
</evidence>
<sequence length="176" mass="19346">MEKLKDLIHDFTDILLALVIVAVMIAVVTYNLGDWFEFDKDVNAAQIPDAIEADTPNNPVVIADDSEEASQENHEEDMEENTDEVVDEENTEEEIVEDEASSPITVVEVKEIVIPNGTPGVGVAKILQENGLIENTSDFIKAAEELQLDIKLKSGTFFIPTSASIEDMVKTIAKVN</sequence>
<gene>
    <name evidence="3" type="ORF">F8154_07630</name>
</gene>
<organism evidence="3 4">
    <name type="scientific">Alkaliphilus pronyensis</name>
    <dbReference type="NCBI Taxonomy" id="1482732"/>
    <lineage>
        <taxon>Bacteria</taxon>
        <taxon>Bacillati</taxon>
        <taxon>Bacillota</taxon>
        <taxon>Clostridia</taxon>
        <taxon>Peptostreptococcales</taxon>
        <taxon>Natronincolaceae</taxon>
        <taxon>Alkaliphilus</taxon>
    </lineage>
</organism>
<keyword evidence="4" id="KW-1185">Reference proteome</keyword>
<feature type="region of interest" description="Disordered" evidence="1">
    <location>
        <begin position="66"/>
        <end position="100"/>
    </location>
</feature>
<dbReference type="EMBL" id="WBZC01000024">
    <property type="protein sequence ID" value="KAB3534850.1"/>
    <property type="molecule type" value="Genomic_DNA"/>
</dbReference>
<keyword evidence="2" id="KW-1133">Transmembrane helix</keyword>
<feature type="transmembrane region" description="Helical" evidence="2">
    <location>
        <begin position="14"/>
        <end position="33"/>
    </location>
</feature>
<name>A0A6I0FBH9_9FIRM</name>
<dbReference type="RefSeq" id="WP_151861019.1">
    <property type="nucleotide sequence ID" value="NZ_WBZC01000024.1"/>
</dbReference>
<evidence type="ECO:0000256" key="1">
    <source>
        <dbReference type="SAM" id="MobiDB-lite"/>
    </source>
</evidence>
<dbReference type="OrthoDB" id="1708369at2"/>
<dbReference type="Gene3D" id="3.30.1490.480">
    <property type="entry name" value="Endolytic murein transglycosylase"/>
    <property type="match status" value="1"/>
</dbReference>
<accession>A0A6I0FBH9</accession>